<accession>A0A1J5PU92</accession>
<name>A0A1J5PU92_9ZZZZ</name>
<proteinExistence type="predicted"/>
<sequence length="212" mass="22062">MGLSVARPATGAHPHFVCGAGAHRAAGDIHRQGAWRTDPRNLRRALGLGVGRRAGGGFGRGHHHRVFRCGRGRRPVRRVARLEPWSGGAVSAGGGVDGLVPPGRAHRHRVGAVRTGVRLGGSSCAHPRRAGAAGARPHAGAPSRLLVSGGGQYRRGHHAVDGVLSAVRGRRQRAEARAIHRRALGYRRGRGVDPTGHGLGAAGDCRRAVVGT</sequence>
<reference evidence="1" key="1">
    <citation type="submission" date="2016-10" db="EMBL/GenBank/DDBJ databases">
        <title>Sequence of Gallionella enrichment culture.</title>
        <authorList>
            <person name="Poehlein A."/>
            <person name="Muehling M."/>
            <person name="Daniel R."/>
        </authorList>
    </citation>
    <scope>NUCLEOTIDE SEQUENCE</scope>
</reference>
<protein>
    <submittedName>
        <fullName evidence="1">Uncharacterized protein</fullName>
    </submittedName>
</protein>
<comment type="caution">
    <text evidence="1">The sequence shown here is derived from an EMBL/GenBank/DDBJ whole genome shotgun (WGS) entry which is preliminary data.</text>
</comment>
<dbReference type="EMBL" id="MLJW01002299">
    <property type="protein sequence ID" value="OIQ75033.1"/>
    <property type="molecule type" value="Genomic_DNA"/>
</dbReference>
<evidence type="ECO:0000313" key="1">
    <source>
        <dbReference type="EMBL" id="OIQ75033.1"/>
    </source>
</evidence>
<gene>
    <name evidence="1" type="ORF">GALL_433000</name>
</gene>
<organism evidence="1">
    <name type="scientific">mine drainage metagenome</name>
    <dbReference type="NCBI Taxonomy" id="410659"/>
    <lineage>
        <taxon>unclassified sequences</taxon>
        <taxon>metagenomes</taxon>
        <taxon>ecological metagenomes</taxon>
    </lineage>
</organism>
<dbReference type="AlphaFoldDB" id="A0A1J5PU92"/>